<evidence type="ECO:0000313" key="2">
    <source>
        <dbReference type="Proteomes" id="UP001596542"/>
    </source>
</evidence>
<protein>
    <submittedName>
        <fullName evidence="1">Uncharacterized protein</fullName>
    </submittedName>
</protein>
<proteinExistence type="predicted"/>
<keyword evidence="2" id="KW-1185">Reference proteome</keyword>
<gene>
    <name evidence="1" type="ORF">ACFQPC_14780</name>
</gene>
<accession>A0ABW2IEN9</accession>
<name>A0ABW2IEN9_9BURK</name>
<comment type="caution">
    <text evidence="1">The sequence shown here is derived from an EMBL/GenBank/DDBJ whole genome shotgun (WGS) entry which is preliminary data.</text>
</comment>
<reference evidence="2" key="1">
    <citation type="journal article" date="2019" name="Int. J. Syst. Evol. Microbiol.">
        <title>The Global Catalogue of Microorganisms (GCM) 10K type strain sequencing project: providing services to taxonomists for standard genome sequencing and annotation.</title>
        <authorList>
            <consortium name="The Broad Institute Genomics Platform"/>
            <consortium name="The Broad Institute Genome Sequencing Center for Infectious Disease"/>
            <person name="Wu L."/>
            <person name="Ma J."/>
        </authorList>
    </citation>
    <scope>NUCLEOTIDE SEQUENCE [LARGE SCALE GENOMIC DNA]</scope>
    <source>
        <strain evidence="2">KACC 12508</strain>
    </source>
</reference>
<dbReference type="Proteomes" id="UP001596542">
    <property type="component" value="Unassembled WGS sequence"/>
</dbReference>
<dbReference type="RefSeq" id="WP_382272628.1">
    <property type="nucleotide sequence ID" value="NZ_JBHTBU010000002.1"/>
</dbReference>
<evidence type="ECO:0000313" key="1">
    <source>
        <dbReference type="EMBL" id="MFC7289310.1"/>
    </source>
</evidence>
<sequence length="68" mass="7858">MAALTEEQCEILITFVLDEAGYGLTRRQFEEQLLDIFEDISGFETITPTEAEPIVNHLWEVYVNKSIH</sequence>
<organism evidence="1 2">
    <name type="scientific">Herminiimonas glaciei</name>
    <dbReference type="NCBI Taxonomy" id="523788"/>
    <lineage>
        <taxon>Bacteria</taxon>
        <taxon>Pseudomonadati</taxon>
        <taxon>Pseudomonadota</taxon>
        <taxon>Betaproteobacteria</taxon>
        <taxon>Burkholderiales</taxon>
        <taxon>Oxalobacteraceae</taxon>
        <taxon>Herminiimonas</taxon>
    </lineage>
</organism>
<dbReference type="EMBL" id="JBHTBU010000002">
    <property type="protein sequence ID" value="MFC7289310.1"/>
    <property type="molecule type" value="Genomic_DNA"/>
</dbReference>